<dbReference type="RefSeq" id="WP_255057693.1">
    <property type="nucleotide sequence ID" value="NZ_JANDBD010000001.1"/>
</dbReference>
<protein>
    <submittedName>
        <fullName evidence="1">DUF5994 family protein</fullName>
    </submittedName>
</protein>
<comment type="caution">
    <text evidence="1">The sequence shown here is derived from an EMBL/GenBank/DDBJ whole genome shotgun (WGS) entry which is preliminary data.</text>
</comment>
<dbReference type="InterPro" id="IPR046036">
    <property type="entry name" value="DUF5994"/>
</dbReference>
<dbReference type="Proteomes" id="UP001651690">
    <property type="component" value="Unassembled WGS sequence"/>
</dbReference>
<name>A0ABT1LUZ6_9MYCO</name>
<sequence length="144" mass="15662">MVPTPPSRVADHRLAFCSRSAQRGGVDGAWWPATTDLTGVLPDLLSVVGSMIGEVRRVVYDPRVWLPAPSRMIRRGVSVALDPYAMVIRESIYLVGTHTRDAVLYVIPATCDQRLAMSVLTAVSAPEADMNAHLIRDLVGQQAP</sequence>
<proteinExistence type="predicted"/>
<evidence type="ECO:0000313" key="2">
    <source>
        <dbReference type="Proteomes" id="UP001651690"/>
    </source>
</evidence>
<organism evidence="1 2">
    <name type="scientific">Mycolicibacterium arenosum</name>
    <dbReference type="NCBI Taxonomy" id="2952157"/>
    <lineage>
        <taxon>Bacteria</taxon>
        <taxon>Bacillati</taxon>
        <taxon>Actinomycetota</taxon>
        <taxon>Actinomycetes</taxon>
        <taxon>Mycobacteriales</taxon>
        <taxon>Mycobacteriaceae</taxon>
        <taxon>Mycolicibacterium</taxon>
    </lineage>
</organism>
<accession>A0ABT1LUZ6</accession>
<reference evidence="1 2" key="1">
    <citation type="submission" date="2022-06" db="EMBL/GenBank/DDBJ databases">
        <title>Mycolicibacterium sp. CAU 1645 isolated from seawater.</title>
        <authorList>
            <person name="Kim W."/>
        </authorList>
    </citation>
    <scope>NUCLEOTIDE SEQUENCE [LARGE SCALE GENOMIC DNA]</scope>
    <source>
        <strain evidence="1 2">CAU 1645</strain>
    </source>
</reference>
<keyword evidence="2" id="KW-1185">Reference proteome</keyword>
<dbReference type="EMBL" id="JANDBD010000001">
    <property type="protein sequence ID" value="MCP9270723.1"/>
    <property type="molecule type" value="Genomic_DNA"/>
</dbReference>
<evidence type="ECO:0000313" key="1">
    <source>
        <dbReference type="EMBL" id="MCP9270723.1"/>
    </source>
</evidence>
<gene>
    <name evidence="1" type="ORF">NM203_00835</name>
</gene>
<dbReference type="Pfam" id="PF19457">
    <property type="entry name" value="DUF5994"/>
    <property type="match status" value="1"/>
</dbReference>